<evidence type="ECO:0000313" key="3">
    <source>
        <dbReference type="EnsemblPlants" id="cds.evm.model.07.1057"/>
    </source>
</evidence>
<reference evidence="3" key="1">
    <citation type="submission" date="2018-11" db="EMBL/GenBank/DDBJ databases">
        <authorList>
            <person name="Grassa J C."/>
        </authorList>
    </citation>
    <scope>NUCLEOTIDE SEQUENCE [LARGE SCALE GENOMIC DNA]</scope>
</reference>
<dbReference type="Proteomes" id="UP000596661">
    <property type="component" value="Chromosome 7"/>
</dbReference>
<evidence type="ECO:0000313" key="4">
    <source>
        <dbReference type="Proteomes" id="UP000596661"/>
    </source>
</evidence>
<feature type="compositionally biased region" description="Basic and acidic residues" evidence="2">
    <location>
        <begin position="164"/>
        <end position="179"/>
    </location>
</feature>
<evidence type="ECO:0000256" key="2">
    <source>
        <dbReference type="SAM" id="MobiDB-lite"/>
    </source>
</evidence>
<protein>
    <submittedName>
        <fullName evidence="3">Uncharacterized protein</fullName>
    </submittedName>
</protein>
<accession>A0A803Q140</accession>
<dbReference type="EnsemblPlants" id="evm.model.07.1057">
    <property type="protein sequence ID" value="cds.evm.model.07.1057"/>
    <property type="gene ID" value="evm.TU.07.1057"/>
</dbReference>
<organism evidence="3 4">
    <name type="scientific">Cannabis sativa</name>
    <name type="common">Hemp</name>
    <name type="synonym">Marijuana</name>
    <dbReference type="NCBI Taxonomy" id="3483"/>
    <lineage>
        <taxon>Eukaryota</taxon>
        <taxon>Viridiplantae</taxon>
        <taxon>Streptophyta</taxon>
        <taxon>Embryophyta</taxon>
        <taxon>Tracheophyta</taxon>
        <taxon>Spermatophyta</taxon>
        <taxon>Magnoliopsida</taxon>
        <taxon>eudicotyledons</taxon>
        <taxon>Gunneridae</taxon>
        <taxon>Pentapetalae</taxon>
        <taxon>rosids</taxon>
        <taxon>fabids</taxon>
        <taxon>Rosales</taxon>
        <taxon>Cannabaceae</taxon>
        <taxon>Cannabis</taxon>
    </lineage>
</organism>
<feature type="region of interest" description="Disordered" evidence="2">
    <location>
        <begin position="142"/>
        <end position="179"/>
    </location>
</feature>
<dbReference type="EMBL" id="UZAU01000655">
    <property type="status" value="NOT_ANNOTATED_CDS"/>
    <property type="molecule type" value="Genomic_DNA"/>
</dbReference>
<dbReference type="AlphaFoldDB" id="A0A803Q140"/>
<dbReference type="Gene3D" id="1.10.287.1490">
    <property type="match status" value="1"/>
</dbReference>
<feature type="coiled-coil region" evidence="1">
    <location>
        <begin position="18"/>
        <end position="114"/>
    </location>
</feature>
<evidence type="ECO:0000256" key="1">
    <source>
        <dbReference type="SAM" id="Coils"/>
    </source>
</evidence>
<name>A0A803Q140_CANSA</name>
<sequence length="179" mass="20195">MFGGKDMSIKLLMGRLQKEATQSEVEDAKKEVEDKSVKLGEVNKQLLAANKRVEELQQKIKDMSSTVQLEANIEALTKDLITLKDEREGLWTLLANLTKEKQDLEESLNYEKAKREENPNANFDYLNENKGAYLSFCEAQKAMEESEAANPEAPTSQSTDPSATEDKVDSYKEPRTLAM</sequence>
<dbReference type="Gramene" id="evm.model.07.1057">
    <property type="protein sequence ID" value="cds.evm.model.07.1057"/>
    <property type="gene ID" value="evm.TU.07.1057"/>
</dbReference>
<proteinExistence type="predicted"/>
<keyword evidence="4" id="KW-1185">Reference proteome</keyword>
<reference evidence="3" key="2">
    <citation type="submission" date="2021-03" db="UniProtKB">
        <authorList>
            <consortium name="EnsemblPlants"/>
        </authorList>
    </citation>
    <scope>IDENTIFICATION</scope>
</reference>
<keyword evidence="1" id="KW-0175">Coiled coil</keyword>
<feature type="compositionally biased region" description="Polar residues" evidence="2">
    <location>
        <begin position="153"/>
        <end position="162"/>
    </location>
</feature>